<dbReference type="SUPFAM" id="SSF49785">
    <property type="entry name" value="Galactose-binding domain-like"/>
    <property type="match status" value="2"/>
</dbReference>
<proteinExistence type="predicted"/>
<feature type="domain" description="CBM-cenC" evidence="2">
    <location>
        <begin position="220"/>
        <end position="345"/>
    </location>
</feature>
<dbReference type="Pfam" id="PF02018">
    <property type="entry name" value="CBM_4_9"/>
    <property type="match status" value="1"/>
</dbReference>
<dbReference type="Proteomes" id="UP001652431">
    <property type="component" value="Unassembled WGS sequence"/>
</dbReference>
<protein>
    <submittedName>
        <fullName evidence="3">Carbohydrate binding domain-containing protein</fullName>
    </submittedName>
</protein>
<name>A0ABT2RP25_9FIRM</name>
<dbReference type="InterPro" id="IPR003305">
    <property type="entry name" value="CenC_carb-bd"/>
</dbReference>
<dbReference type="Gene3D" id="2.60.120.260">
    <property type="entry name" value="Galactose-binding domain-like"/>
    <property type="match status" value="2"/>
</dbReference>
<keyword evidence="4" id="KW-1185">Reference proteome</keyword>
<comment type="caution">
    <text evidence="3">The sequence shown here is derived from an EMBL/GenBank/DDBJ whole genome shotgun (WGS) entry which is preliminary data.</text>
</comment>
<dbReference type="InterPro" id="IPR008979">
    <property type="entry name" value="Galactose-bd-like_sf"/>
</dbReference>
<evidence type="ECO:0000256" key="1">
    <source>
        <dbReference type="ARBA" id="ARBA00022801"/>
    </source>
</evidence>
<organism evidence="3 4">
    <name type="scientific">Dorea acetigenes</name>
    <dbReference type="NCBI Taxonomy" id="2981787"/>
    <lineage>
        <taxon>Bacteria</taxon>
        <taxon>Bacillati</taxon>
        <taxon>Bacillota</taxon>
        <taxon>Clostridia</taxon>
        <taxon>Lachnospirales</taxon>
        <taxon>Lachnospiraceae</taxon>
        <taxon>Dorea</taxon>
    </lineage>
</organism>
<gene>
    <name evidence="3" type="ORF">OCV99_11155</name>
</gene>
<dbReference type="RefSeq" id="WP_227193476.1">
    <property type="nucleotide sequence ID" value="NZ_JAOQJU010000013.1"/>
</dbReference>
<sequence>MRDGYLPLVCKAAVISIVLLLTGCGGNYSETEFHPSGEISEKLEEGTRVLYDYDAEDKSQTLYFGSCGGGRLFWQEEGHNSDNCFRVGERKDERDGVFLMLEDQDVIGKWLYVSFWTRHKAEEEIAIGCTLQIQRPDSDIVEWPESVWTEPVPSGRWVYVEGKIPVYADASSPQLNFEADGTEDFMLDNIRVTVDDGSTAKIGYRENDSDVEPFSDIFLDFEDGETYFSNRGNGTGTITADAYSGEKALAVDGRTESWHGVEKDFYGVQIEGKTIEVSCRLKNNSDSPAAFAITLAEEKLSGEVVFGAVAQTEEVAAGEWVEMKGSLPVSVDTVRPVLYFESRDASASFILDDVSIKVSEKEDES</sequence>
<evidence type="ECO:0000313" key="3">
    <source>
        <dbReference type="EMBL" id="MCU6687091.1"/>
    </source>
</evidence>
<dbReference type="PROSITE" id="PS51257">
    <property type="entry name" value="PROKAR_LIPOPROTEIN"/>
    <property type="match status" value="1"/>
</dbReference>
<evidence type="ECO:0000313" key="4">
    <source>
        <dbReference type="Proteomes" id="UP001652431"/>
    </source>
</evidence>
<keyword evidence="1" id="KW-0378">Hydrolase</keyword>
<accession>A0ABT2RP25</accession>
<evidence type="ECO:0000259" key="2">
    <source>
        <dbReference type="Pfam" id="PF02018"/>
    </source>
</evidence>
<reference evidence="3 4" key="1">
    <citation type="journal article" date="2021" name="ISME Commun">
        <title>Automated analysis of genomic sequences facilitates high-throughput and comprehensive description of bacteria.</title>
        <authorList>
            <person name="Hitch T.C.A."/>
        </authorList>
    </citation>
    <scope>NUCLEOTIDE SEQUENCE [LARGE SCALE GENOMIC DNA]</scope>
    <source>
        <strain evidence="3 4">Sanger_03</strain>
    </source>
</reference>
<dbReference type="EMBL" id="JAOQJU010000013">
    <property type="protein sequence ID" value="MCU6687091.1"/>
    <property type="molecule type" value="Genomic_DNA"/>
</dbReference>